<accession>A0A7V1PVJ9</accession>
<reference evidence="1" key="1">
    <citation type="journal article" date="2020" name="mSystems">
        <title>Genome- and Community-Level Interaction Insights into Carbon Utilization and Element Cycling Functions of Hydrothermarchaeota in Hydrothermal Sediment.</title>
        <authorList>
            <person name="Zhou Z."/>
            <person name="Liu Y."/>
            <person name="Xu W."/>
            <person name="Pan J."/>
            <person name="Luo Z.H."/>
            <person name="Li M."/>
        </authorList>
    </citation>
    <scope>NUCLEOTIDE SEQUENCE [LARGE SCALE GENOMIC DNA]</scope>
    <source>
        <strain evidence="1">HyVt-456</strain>
    </source>
</reference>
<name>A0A7V1PVJ9_CALAY</name>
<proteinExistence type="predicted"/>
<dbReference type="AlphaFoldDB" id="A0A7V1PVJ9"/>
<organism evidence="1">
    <name type="scientific">Caldithrix abyssi</name>
    <dbReference type="NCBI Taxonomy" id="187145"/>
    <lineage>
        <taxon>Bacteria</taxon>
        <taxon>Pseudomonadati</taxon>
        <taxon>Calditrichota</taxon>
        <taxon>Calditrichia</taxon>
        <taxon>Calditrichales</taxon>
        <taxon>Calditrichaceae</taxon>
        <taxon>Caldithrix</taxon>
    </lineage>
</organism>
<dbReference type="Proteomes" id="UP000886005">
    <property type="component" value="Unassembled WGS sequence"/>
</dbReference>
<protein>
    <submittedName>
        <fullName evidence="1">Uncharacterized protein</fullName>
    </submittedName>
</protein>
<evidence type="ECO:0000313" key="1">
    <source>
        <dbReference type="EMBL" id="HED11071.1"/>
    </source>
</evidence>
<dbReference type="EMBL" id="DRLD01000280">
    <property type="protein sequence ID" value="HED11071.1"/>
    <property type="molecule type" value="Genomic_DNA"/>
</dbReference>
<sequence>MSAFFMIAILFFSCSEKENSGVLAEVDGKAITVEEFLNRAELTPRPHYCRKGSEKDKNIVLNTLIVEKLLALDGREESVLAGQKLFRAFIKGRKEQYMREELFNRLAARETDIDSLELKEAFHRAGYVYEVKFIIQNSAQAGALLEKLQKNPLQKRRILAETYHDFKPANHTVYFEDPEYPALHHAIFDSVWQKGDIIGPVRLRETKYMTLEITRVLYEPAMSQNEKVIRKKRVRERILERKTNQRWNAYTAKLMKGVSVSFNPKITMEVAALWSKNFKTSTLEKENDQKERNYGRFVREIEKIKDQPMFTVSGKVWHVGDFTEALSSHPLVFRKADMAPSEFIGQFKLAVIDLIQDSYITRDAYARGIDRLSSVQRNTAMWEDAYLALENRSRVLSMLSPGSGNADFHKTMDVYIERLIDKYKDRIKINRELLAGIKLTGTDFISSQQFVPYSQIVPHFPVLTKEEKLLYGRKM</sequence>
<gene>
    <name evidence="1" type="ORF">ENJ10_10315</name>
</gene>
<comment type="caution">
    <text evidence="1">The sequence shown here is derived from an EMBL/GenBank/DDBJ whole genome shotgun (WGS) entry which is preliminary data.</text>
</comment>